<keyword evidence="3" id="KW-1185">Reference proteome</keyword>
<accession>A0A0M3JL90</accession>
<evidence type="ECO:0000313" key="4">
    <source>
        <dbReference type="WBParaSite" id="ASIM_0000842001-mRNA-1"/>
    </source>
</evidence>
<dbReference type="Gene3D" id="3.50.40.10">
    <property type="entry name" value="Phenylalanyl-trna Synthetase, Chain B, domain 3"/>
    <property type="match status" value="1"/>
</dbReference>
<dbReference type="AlphaFoldDB" id="A0A0M3JL90"/>
<dbReference type="GO" id="GO:0003723">
    <property type="term" value="F:RNA binding"/>
    <property type="evidence" value="ECO:0007669"/>
    <property type="project" value="InterPro"/>
</dbReference>
<dbReference type="InterPro" id="IPR045060">
    <property type="entry name" value="Phe-tRNA-ligase_IIc_bsu"/>
</dbReference>
<sequence length="86" mass="9698">MFLLKCNESHLKPYLPIIAGKERYPVIRDSNGIVLSMPPIINGEHSKIHLGTRNIFIEATATDLQKAVIVLDTVVTLFSQYCEKPF</sequence>
<name>A0A0M3JL90_ANISI</name>
<dbReference type="Proteomes" id="UP000267096">
    <property type="component" value="Unassembled WGS sequence"/>
</dbReference>
<evidence type="ECO:0000259" key="1">
    <source>
        <dbReference type="Pfam" id="PF03483"/>
    </source>
</evidence>
<protein>
    <submittedName>
        <fullName evidence="4">Phenylalanine--tRNA ligase beta subunit (inferred by orthology to a C. elegans protein)</fullName>
    </submittedName>
</protein>
<dbReference type="EMBL" id="UYRR01021463">
    <property type="protein sequence ID" value="VDK30999.1"/>
    <property type="molecule type" value="Genomic_DNA"/>
</dbReference>
<reference evidence="4" key="1">
    <citation type="submission" date="2017-02" db="UniProtKB">
        <authorList>
            <consortium name="WormBaseParasite"/>
        </authorList>
    </citation>
    <scope>IDENTIFICATION</scope>
</reference>
<gene>
    <name evidence="2" type="ORF">ASIM_LOCUS8170</name>
</gene>
<dbReference type="GO" id="GO:0009328">
    <property type="term" value="C:phenylalanine-tRNA ligase complex"/>
    <property type="evidence" value="ECO:0007669"/>
    <property type="project" value="TreeGrafter"/>
</dbReference>
<proteinExistence type="predicted"/>
<dbReference type="PANTHER" id="PTHR10947:SF0">
    <property type="entry name" value="PHENYLALANINE--TRNA LIGASE BETA SUBUNIT"/>
    <property type="match status" value="1"/>
</dbReference>
<dbReference type="GO" id="GO:0004826">
    <property type="term" value="F:phenylalanine-tRNA ligase activity"/>
    <property type="evidence" value="ECO:0007669"/>
    <property type="project" value="InterPro"/>
</dbReference>
<evidence type="ECO:0000313" key="3">
    <source>
        <dbReference type="Proteomes" id="UP000267096"/>
    </source>
</evidence>
<dbReference type="InterPro" id="IPR005146">
    <property type="entry name" value="B3/B4_tRNA-bd"/>
</dbReference>
<evidence type="ECO:0000313" key="2">
    <source>
        <dbReference type="EMBL" id="VDK30999.1"/>
    </source>
</evidence>
<feature type="domain" description="B3/B4 tRNA-binding" evidence="1">
    <location>
        <begin position="21"/>
        <end position="63"/>
    </location>
</feature>
<organism evidence="4">
    <name type="scientific">Anisakis simplex</name>
    <name type="common">Herring worm</name>
    <dbReference type="NCBI Taxonomy" id="6269"/>
    <lineage>
        <taxon>Eukaryota</taxon>
        <taxon>Metazoa</taxon>
        <taxon>Ecdysozoa</taxon>
        <taxon>Nematoda</taxon>
        <taxon>Chromadorea</taxon>
        <taxon>Rhabditida</taxon>
        <taxon>Spirurina</taxon>
        <taxon>Ascaridomorpha</taxon>
        <taxon>Ascaridoidea</taxon>
        <taxon>Anisakidae</taxon>
        <taxon>Anisakis</taxon>
        <taxon>Anisakis simplex complex</taxon>
    </lineage>
</organism>
<dbReference type="SUPFAM" id="SSF56037">
    <property type="entry name" value="PheT/TilS domain"/>
    <property type="match status" value="1"/>
</dbReference>
<reference evidence="2 3" key="2">
    <citation type="submission" date="2018-11" db="EMBL/GenBank/DDBJ databases">
        <authorList>
            <consortium name="Pathogen Informatics"/>
        </authorList>
    </citation>
    <scope>NUCLEOTIDE SEQUENCE [LARGE SCALE GENOMIC DNA]</scope>
</reference>
<dbReference type="GO" id="GO:0006432">
    <property type="term" value="P:phenylalanyl-tRNA aminoacylation"/>
    <property type="evidence" value="ECO:0007669"/>
    <property type="project" value="InterPro"/>
</dbReference>
<dbReference type="PANTHER" id="PTHR10947">
    <property type="entry name" value="PHENYLALANYL-TRNA SYNTHETASE BETA CHAIN AND LEUCINE-RICH REPEAT-CONTAINING PROTEIN 47"/>
    <property type="match status" value="1"/>
</dbReference>
<dbReference type="OrthoDB" id="7415480at2759"/>
<dbReference type="Pfam" id="PF03483">
    <property type="entry name" value="B3_4"/>
    <property type="match status" value="1"/>
</dbReference>
<dbReference type="InterPro" id="IPR020825">
    <property type="entry name" value="Phe-tRNA_synthase-like_B3/B4"/>
</dbReference>
<dbReference type="WBParaSite" id="ASIM_0000842001-mRNA-1">
    <property type="protein sequence ID" value="ASIM_0000842001-mRNA-1"/>
    <property type="gene ID" value="ASIM_0000842001"/>
</dbReference>